<dbReference type="AlphaFoldDB" id="A0A5S4GD35"/>
<dbReference type="PANTHER" id="PTHR43201">
    <property type="entry name" value="ACYL-COA SYNTHETASE"/>
    <property type="match status" value="1"/>
</dbReference>
<accession>A0A5S4GD35</accession>
<comment type="caution">
    <text evidence="6">The sequence shown here is derived from an EMBL/GenBank/DDBJ whole genome shotgun (WGS) entry which is preliminary data.</text>
</comment>
<reference evidence="6 7" key="1">
    <citation type="submission" date="2019-05" db="EMBL/GenBank/DDBJ databases">
        <title>Draft genome sequence of Nonomuraea zeae DSM 100528.</title>
        <authorList>
            <person name="Saricaoglu S."/>
            <person name="Isik K."/>
        </authorList>
    </citation>
    <scope>NUCLEOTIDE SEQUENCE [LARGE SCALE GENOMIC DNA]</scope>
    <source>
        <strain evidence="6 7">DSM 100528</strain>
    </source>
</reference>
<evidence type="ECO:0000256" key="1">
    <source>
        <dbReference type="ARBA" id="ARBA00006432"/>
    </source>
</evidence>
<dbReference type="SUPFAM" id="SSF56801">
    <property type="entry name" value="Acetyl-CoA synthetase-like"/>
    <property type="match status" value="1"/>
</dbReference>
<dbReference type="Pfam" id="PF13193">
    <property type="entry name" value="AMP-binding_C"/>
    <property type="match status" value="1"/>
</dbReference>
<feature type="domain" description="AMP-binding enzyme C-terminal" evidence="5">
    <location>
        <begin position="385"/>
        <end position="448"/>
    </location>
</feature>
<dbReference type="Gene3D" id="3.40.50.12780">
    <property type="entry name" value="N-terminal domain of ligase-like"/>
    <property type="match status" value="1"/>
</dbReference>
<dbReference type="Gene3D" id="3.30.300.30">
    <property type="match status" value="1"/>
</dbReference>
<evidence type="ECO:0000313" key="7">
    <source>
        <dbReference type="Proteomes" id="UP000306628"/>
    </source>
</evidence>
<dbReference type="PANTHER" id="PTHR43201:SF5">
    <property type="entry name" value="MEDIUM-CHAIN ACYL-COA LIGASE ACSF2, MITOCHONDRIAL"/>
    <property type="match status" value="1"/>
</dbReference>
<evidence type="ECO:0000259" key="5">
    <source>
        <dbReference type="Pfam" id="PF13193"/>
    </source>
</evidence>
<keyword evidence="2 6" id="KW-0436">Ligase</keyword>
<gene>
    <name evidence="6" type="ORF">ETD85_27505</name>
</gene>
<dbReference type="Proteomes" id="UP000306628">
    <property type="component" value="Unassembled WGS sequence"/>
</dbReference>
<evidence type="ECO:0000256" key="2">
    <source>
        <dbReference type="ARBA" id="ARBA00022598"/>
    </source>
</evidence>
<sequence length="469" mass="51310">MTTPLGTRVHELAGLRPHAPAVSCGTRSMSWAELDRSTNVLAREMAARGVRQGSFVTVALPNGVDFVRACVAVWKLGAVPQPVSWRLPRAELAEIVRLAESPLVLGGGAVPIEELDLADHPDGPLPQAVSPSWKAPTSGGSTGRPKLIVSGTPGVVDGWASRFWRCGGGDVLLMPGPLYHNGPFTSAFAGFFEGAHLVVMERFDPLGTLEEVERWRASWLYLVPTMMNRIWRHPDRLKPDVSSLRTVWHLAAPCPAWLKEAWIGWLGGERIWELYGGTEGIATTVINGLEWMEHRGSVGRPVHGEIAVFGPEGDRLPPGPIGEVYLRRAAGTPPTYRYIGAEARALDGWESLGDMGRLDADGYLYLADRRPDMILVAGSNVYPAEVEAALEEHPGVLSCVVIGLPDDDLGQRVHAIVEGAATEAELRAYLEERLVRYKTPRTYEFVDHPLRDDAGKVRRSQLIAERTRS</sequence>
<keyword evidence="7" id="KW-1185">Reference proteome</keyword>
<dbReference type="InterPro" id="IPR000873">
    <property type="entry name" value="AMP-dep_synth/lig_dom"/>
</dbReference>
<protein>
    <submittedName>
        <fullName evidence="6">Acid--CoA ligase</fullName>
    </submittedName>
</protein>
<comment type="similarity">
    <text evidence="1">Belongs to the ATP-dependent AMP-binding enzyme family.</text>
</comment>
<evidence type="ECO:0000256" key="3">
    <source>
        <dbReference type="SAM" id="MobiDB-lite"/>
    </source>
</evidence>
<dbReference type="GO" id="GO:0006631">
    <property type="term" value="P:fatty acid metabolic process"/>
    <property type="evidence" value="ECO:0007669"/>
    <property type="project" value="TreeGrafter"/>
</dbReference>
<dbReference type="GO" id="GO:0031956">
    <property type="term" value="F:medium-chain fatty acid-CoA ligase activity"/>
    <property type="evidence" value="ECO:0007669"/>
    <property type="project" value="TreeGrafter"/>
</dbReference>
<organism evidence="6 7">
    <name type="scientific">Nonomuraea zeae</name>
    <dbReference type="NCBI Taxonomy" id="1642303"/>
    <lineage>
        <taxon>Bacteria</taxon>
        <taxon>Bacillati</taxon>
        <taxon>Actinomycetota</taxon>
        <taxon>Actinomycetes</taxon>
        <taxon>Streptosporangiales</taxon>
        <taxon>Streptosporangiaceae</taxon>
        <taxon>Nonomuraea</taxon>
    </lineage>
</organism>
<dbReference type="EMBL" id="VCKX01000092">
    <property type="protein sequence ID" value="TMR30913.1"/>
    <property type="molecule type" value="Genomic_DNA"/>
</dbReference>
<proteinExistence type="inferred from homology"/>
<dbReference type="RefSeq" id="WP_138692675.1">
    <property type="nucleotide sequence ID" value="NZ_JBHSAZ010000107.1"/>
</dbReference>
<evidence type="ECO:0000259" key="4">
    <source>
        <dbReference type="Pfam" id="PF00501"/>
    </source>
</evidence>
<feature type="region of interest" description="Disordered" evidence="3">
    <location>
        <begin position="121"/>
        <end position="147"/>
    </location>
</feature>
<dbReference type="Pfam" id="PF00501">
    <property type="entry name" value="AMP-binding"/>
    <property type="match status" value="1"/>
</dbReference>
<dbReference type="InterPro" id="IPR025110">
    <property type="entry name" value="AMP-bd_C"/>
</dbReference>
<dbReference type="InterPro" id="IPR045851">
    <property type="entry name" value="AMP-bd_C_sf"/>
</dbReference>
<dbReference type="InterPro" id="IPR042099">
    <property type="entry name" value="ANL_N_sf"/>
</dbReference>
<name>A0A5S4GD35_9ACTN</name>
<evidence type="ECO:0000313" key="6">
    <source>
        <dbReference type="EMBL" id="TMR30913.1"/>
    </source>
</evidence>
<dbReference type="OrthoDB" id="9803968at2"/>
<feature type="domain" description="AMP-dependent synthetase/ligase" evidence="4">
    <location>
        <begin position="15"/>
        <end position="329"/>
    </location>
</feature>